<reference evidence="3" key="1">
    <citation type="submission" date="2023-08" db="EMBL/GenBank/DDBJ databases">
        <title>Black Yeasts Isolated from many extreme environments.</title>
        <authorList>
            <person name="Coleine C."/>
            <person name="Stajich J.E."/>
            <person name="Selbmann L."/>
        </authorList>
    </citation>
    <scope>NUCLEOTIDE SEQUENCE</scope>
    <source>
        <strain evidence="3">CCFEE 5810</strain>
    </source>
</reference>
<organism evidence="3 4">
    <name type="scientific">Elasticomyces elasticus</name>
    <dbReference type="NCBI Taxonomy" id="574655"/>
    <lineage>
        <taxon>Eukaryota</taxon>
        <taxon>Fungi</taxon>
        <taxon>Dikarya</taxon>
        <taxon>Ascomycota</taxon>
        <taxon>Pezizomycotina</taxon>
        <taxon>Dothideomycetes</taxon>
        <taxon>Dothideomycetidae</taxon>
        <taxon>Mycosphaerellales</taxon>
        <taxon>Teratosphaeriaceae</taxon>
        <taxon>Elasticomyces</taxon>
    </lineage>
</organism>
<dbReference type="Pfam" id="PF24476">
    <property type="entry name" value="DUF7580"/>
    <property type="match status" value="1"/>
</dbReference>
<evidence type="ECO:0000313" key="3">
    <source>
        <dbReference type="EMBL" id="KAK5694570.1"/>
    </source>
</evidence>
<dbReference type="PANTHER" id="PTHR35186">
    <property type="entry name" value="ANK_REP_REGION DOMAIN-CONTAINING PROTEIN"/>
    <property type="match status" value="1"/>
</dbReference>
<gene>
    <name evidence="3" type="ORF">LTR97_009160</name>
</gene>
<name>A0AAN7VPB1_9PEZI</name>
<evidence type="ECO:0000313" key="4">
    <source>
        <dbReference type="Proteomes" id="UP001310594"/>
    </source>
</evidence>
<comment type="caution">
    <text evidence="3">The sequence shown here is derived from an EMBL/GenBank/DDBJ whole genome shotgun (WGS) entry which is preliminary data.</text>
</comment>
<feature type="chain" id="PRO_5042828459" description="DUF7580 domain-containing protein" evidence="1">
    <location>
        <begin position="22"/>
        <end position="541"/>
    </location>
</feature>
<dbReference type="PANTHER" id="PTHR35186:SF4">
    <property type="entry name" value="PRION-INHIBITION AND PROPAGATION HELO DOMAIN-CONTAINING PROTEIN"/>
    <property type="match status" value="1"/>
</dbReference>
<protein>
    <recommendedName>
        <fullName evidence="2">DUF7580 domain-containing protein</fullName>
    </recommendedName>
</protein>
<accession>A0AAN7VPB1</accession>
<sequence>MVTGVEAAGLVLAVLPLCITACEHYEDAIKPYRALFRYQAELSQSKMDLYFVHASFTKTMQNLCSDALIADGAQFEHMVKDATAAGWLSNDSDHKLEQYLSDQGYHAYKIKANEICNRIIKVAEILSVGENILKEEATQGMRSTPWTGDKLASRMQAASVSTPTALSSRSTLLKRRMKFILMGGTIGTLVKKIADDTQQLDHLIEKSAYAQKTMQRSVKAKRKELFQRPLKEIETYASGLHRALGSVWSCLEHQSHCVNLRLDRRLRGGKQAHSDQMVFTLNLAAPPAWHHFEIHTVAEPPAPNRTVGFQMPATVPPLAALAQLVVVDDLCQRANIKSTQICYCLDHNYRLLGDYPVPSPSGPGQAVCGTATLRSVLPELKAKQSMQLALTLVSSFLQLHSTPWLQERWCAGEVVLFRVGDKLDFDQPYVSQTYPASHGSSRNLLSDCDKLFALGTMLLEISTQTPIENKRTGANATLEDSSIMRSCLLNEADGWLDCFAESIRACSNYYHAHFDLDLKDPVTHAEVVEAVLCPFQRDLKW</sequence>
<feature type="domain" description="DUF7580" evidence="2">
    <location>
        <begin position="379"/>
        <end position="507"/>
    </location>
</feature>
<keyword evidence="1" id="KW-0732">Signal</keyword>
<evidence type="ECO:0000256" key="1">
    <source>
        <dbReference type="SAM" id="SignalP"/>
    </source>
</evidence>
<dbReference type="Proteomes" id="UP001310594">
    <property type="component" value="Unassembled WGS sequence"/>
</dbReference>
<feature type="signal peptide" evidence="1">
    <location>
        <begin position="1"/>
        <end position="21"/>
    </location>
</feature>
<dbReference type="AlphaFoldDB" id="A0AAN7VPB1"/>
<dbReference type="EMBL" id="JAVRQU010000015">
    <property type="protein sequence ID" value="KAK5694570.1"/>
    <property type="molecule type" value="Genomic_DNA"/>
</dbReference>
<evidence type="ECO:0000259" key="2">
    <source>
        <dbReference type="Pfam" id="PF24476"/>
    </source>
</evidence>
<proteinExistence type="predicted"/>
<dbReference type="InterPro" id="IPR056002">
    <property type="entry name" value="DUF7580"/>
</dbReference>